<evidence type="ECO:0000256" key="4">
    <source>
        <dbReference type="ARBA" id="ARBA00022475"/>
    </source>
</evidence>
<keyword evidence="6" id="KW-0029">Amino-acid transport</keyword>
<feature type="transmembrane region" description="Helical" evidence="9">
    <location>
        <begin position="217"/>
        <end position="238"/>
    </location>
</feature>
<evidence type="ECO:0000256" key="6">
    <source>
        <dbReference type="ARBA" id="ARBA00022970"/>
    </source>
</evidence>
<feature type="transmembrane region" description="Helical" evidence="9">
    <location>
        <begin position="36"/>
        <end position="59"/>
    </location>
</feature>
<feature type="transmembrane region" description="Helical" evidence="9">
    <location>
        <begin position="271"/>
        <end position="293"/>
    </location>
</feature>
<protein>
    <submittedName>
        <fullName evidence="10">Branched-chain amino acid transport system II carrier protein</fullName>
    </submittedName>
</protein>
<evidence type="ECO:0000256" key="2">
    <source>
        <dbReference type="ARBA" id="ARBA00008540"/>
    </source>
</evidence>
<dbReference type="EMBL" id="JACLHY010000003">
    <property type="protein sequence ID" value="MBC8767500.1"/>
    <property type="molecule type" value="Genomic_DNA"/>
</dbReference>
<comment type="subcellular location">
    <subcellularLocation>
        <location evidence="1">Cell membrane</location>
        <topology evidence="1">Multi-pass membrane protein</topology>
    </subcellularLocation>
</comment>
<dbReference type="InterPro" id="IPR004685">
    <property type="entry name" value="Brnchd-chn_aa_trnsp_Livcs"/>
</dbReference>
<evidence type="ECO:0000256" key="8">
    <source>
        <dbReference type="ARBA" id="ARBA00023136"/>
    </source>
</evidence>
<dbReference type="NCBIfam" id="TIGR00796">
    <property type="entry name" value="livcs"/>
    <property type="match status" value="1"/>
</dbReference>
<evidence type="ECO:0000313" key="11">
    <source>
        <dbReference type="Proteomes" id="UP000618952"/>
    </source>
</evidence>
<sequence>MPNTKETLVTSFALFSLFFGAGNLILPPLLGFQSGSWWWLVALGFAVSAVLVPILGIFAHAKLQGTIYDFGKKVSPKFSLVYSILIYAISISLPSPRTAAVTHEIAVQPFFNTSALVTSIIYFSLVFIFVINRSKLLDVLGKGLTPAIILILVMIIGVSVFAMQFNFGETSMVSPFSAGILEGYQTFDAIGAIVVGGVIIVSINLKSKASYKDKRTLVRNAAWLAGLSLFVIYIGLILTGALNHNNFESSITRIELLSGISKITLGNSANIFLSILVSLACFTTAVGIVTGTSDFIKDRLPNSRHAYLLTAIMGCLLGIVMGQFNVAYIITVAFPVLMFIYPITIILILLNVVPEKWASPMVFKAVVITTFIFSVPDFFGSLGDLAPNKNIFSWIPLSEYQVGWVLPAMATFVISNVIEKK</sequence>
<dbReference type="Proteomes" id="UP000618952">
    <property type="component" value="Unassembled WGS sequence"/>
</dbReference>
<keyword evidence="4" id="KW-1003">Cell membrane</keyword>
<dbReference type="RefSeq" id="WP_187582328.1">
    <property type="nucleotide sequence ID" value="NZ_JACLHY010000003.1"/>
</dbReference>
<feature type="transmembrane region" description="Helical" evidence="9">
    <location>
        <begin position="12"/>
        <end position="30"/>
    </location>
</feature>
<proteinExistence type="inferred from homology"/>
<evidence type="ECO:0000256" key="1">
    <source>
        <dbReference type="ARBA" id="ARBA00004651"/>
    </source>
</evidence>
<keyword evidence="5 9" id="KW-0812">Transmembrane</keyword>
<dbReference type="Pfam" id="PF05525">
    <property type="entry name" value="Branch_AA_trans"/>
    <property type="match status" value="1"/>
</dbReference>
<evidence type="ECO:0000256" key="5">
    <source>
        <dbReference type="ARBA" id="ARBA00022692"/>
    </source>
</evidence>
<comment type="caution">
    <text evidence="10">The sequence shown here is derived from an EMBL/GenBank/DDBJ whole genome shotgun (WGS) entry which is preliminary data.</text>
</comment>
<feature type="transmembrane region" description="Helical" evidence="9">
    <location>
        <begin position="143"/>
        <end position="167"/>
    </location>
</feature>
<keyword evidence="3" id="KW-0813">Transport</keyword>
<feature type="transmembrane region" description="Helical" evidence="9">
    <location>
        <begin position="80"/>
        <end position="98"/>
    </location>
</feature>
<comment type="similarity">
    <text evidence="2">Belongs to the branched chain amino acid transporter family.</text>
</comment>
<feature type="transmembrane region" description="Helical" evidence="9">
    <location>
        <begin position="328"/>
        <end position="350"/>
    </location>
</feature>
<dbReference type="PANTHER" id="PTHR30588">
    <property type="entry name" value="BRANCHED-CHAIN AMINO ACID TRANSPORT SYSTEM 2 CARRIER PROTEIN"/>
    <property type="match status" value="1"/>
</dbReference>
<feature type="transmembrane region" description="Helical" evidence="9">
    <location>
        <begin position="362"/>
        <end position="380"/>
    </location>
</feature>
<evidence type="ECO:0000313" key="10">
    <source>
        <dbReference type="EMBL" id="MBC8767500.1"/>
    </source>
</evidence>
<feature type="transmembrane region" description="Helical" evidence="9">
    <location>
        <begin position="110"/>
        <end position="131"/>
    </location>
</feature>
<feature type="transmembrane region" description="Helical" evidence="9">
    <location>
        <begin position="400"/>
        <end position="418"/>
    </location>
</feature>
<accession>A0ABR7QJZ1</accession>
<evidence type="ECO:0000256" key="7">
    <source>
        <dbReference type="ARBA" id="ARBA00022989"/>
    </source>
</evidence>
<reference evidence="10 11" key="1">
    <citation type="submission" date="2020-08" db="EMBL/GenBank/DDBJ databases">
        <title>Arenibacter gaetbuli sp. nov., isolated from a sand dune.</title>
        <authorList>
            <person name="Park S."/>
            <person name="Yoon J.-H."/>
        </authorList>
    </citation>
    <scope>NUCLEOTIDE SEQUENCE [LARGE SCALE GENOMIC DNA]</scope>
    <source>
        <strain evidence="10 11">BSSL-BM3</strain>
    </source>
</reference>
<gene>
    <name evidence="10" type="primary">brnQ</name>
    <name evidence="10" type="ORF">H4O18_05805</name>
</gene>
<feature type="transmembrane region" description="Helical" evidence="9">
    <location>
        <begin position="305"/>
        <end position="322"/>
    </location>
</feature>
<keyword evidence="11" id="KW-1185">Reference proteome</keyword>
<keyword evidence="7 9" id="KW-1133">Transmembrane helix</keyword>
<keyword evidence="8 9" id="KW-0472">Membrane</keyword>
<feature type="transmembrane region" description="Helical" evidence="9">
    <location>
        <begin position="187"/>
        <end position="205"/>
    </location>
</feature>
<dbReference type="PANTHER" id="PTHR30588:SF0">
    <property type="entry name" value="BRANCHED-CHAIN AMINO ACID PERMEASE BRNQ"/>
    <property type="match status" value="1"/>
</dbReference>
<evidence type="ECO:0000256" key="9">
    <source>
        <dbReference type="SAM" id="Phobius"/>
    </source>
</evidence>
<name>A0ABR7QJZ1_9FLAO</name>
<organism evidence="10 11">
    <name type="scientific">Arenibacter arenosicollis</name>
    <dbReference type="NCBI Taxonomy" id="2762274"/>
    <lineage>
        <taxon>Bacteria</taxon>
        <taxon>Pseudomonadati</taxon>
        <taxon>Bacteroidota</taxon>
        <taxon>Flavobacteriia</taxon>
        <taxon>Flavobacteriales</taxon>
        <taxon>Flavobacteriaceae</taxon>
        <taxon>Arenibacter</taxon>
    </lineage>
</organism>
<evidence type="ECO:0000256" key="3">
    <source>
        <dbReference type="ARBA" id="ARBA00022448"/>
    </source>
</evidence>